<feature type="region of interest" description="Disordered" evidence="1">
    <location>
        <begin position="40"/>
        <end position="81"/>
    </location>
</feature>
<feature type="compositionally biased region" description="Polar residues" evidence="1">
    <location>
        <begin position="59"/>
        <end position="70"/>
    </location>
</feature>
<dbReference type="EMBL" id="BPLR01002505">
    <property type="protein sequence ID" value="GIX74434.1"/>
    <property type="molecule type" value="Genomic_DNA"/>
</dbReference>
<gene>
    <name evidence="2" type="ORF">CEXT_155671</name>
</gene>
<dbReference type="Proteomes" id="UP001054945">
    <property type="component" value="Unassembled WGS sequence"/>
</dbReference>
<protein>
    <submittedName>
        <fullName evidence="2">Uncharacterized protein</fullName>
    </submittedName>
</protein>
<organism evidence="2 3">
    <name type="scientific">Caerostris extrusa</name>
    <name type="common">Bark spider</name>
    <name type="synonym">Caerostris bankana</name>
    <dbReference type="NCBI Taxonomy" id="172846"/>
    <lineage>
        <taxon>Eukaryota</taxon>
        <taxon>Metazoa</taxon>
        <taxon>Ecdysozoa</taxon>
        <taxon>Arthropoda</taxon>
        <taxon>Chelicerata</taxon>
        <taxon>Arachnida</taxon>
        <taxon>Araneae</taxon>
        <taxon>Araneomorphae</taxon>
        <taxon>Entelegynae</taxon>
        <taxon>Araneoidea</taxon>
        <taxon>Araneidae</taxon>
        <taxon>Caerostris</taxon>
    </lineage>
</organism>
<comment type="caution">
    <text evidence="2">The sequence shown here is derived from an EMBL/GenBank/DDBJ whole genome shotgun (WGS) entry which is preliminary data.</text>
</comment>
<proteinExistence type="predicted"/>
<keyword evidence="3" id="KW-1185">Reference proteome</keyword>
<evidence type="ECO:0000256" key="1">
    <source>
        <dbReference type="SAM" id="MobiDB-lite"/>
    </source>
</evidence>
<accession>A0AAV4MRB4</accession>
<evidence type="ECO:0000313" key="3">
    <source>
        <dbReference type="Proteomes" id="UP001054945"/>
    </source>
</evidence>
<evidence type="ECO:0000313" key="2">
    <source>
        <dbReference type="EMBL" id="GIX74434.1"/>
    </source>
</evidence>
<sequence>MANKGCPTLIRPSMENKHPYYRCNYRCSRTDTRFVRGGLSPGWGVGPRRGRNANEVDRTQNLPSTNFQNDGTRRITKNQRKHARSSTAVSCACFVDEEYYSYLIKGK</sequence>
<name>A0AAV4MRB4_CAEEX</name>
<reference evidence="2 3" key="1">
    <citation type="submission" date="2021-06" db="EMBL/GenBank/DDBJ databases">
        <title>Caerostris extrusa draft genome.</title>
        <authorList>
            <person name="Kono N."/>
            <person name="Arakawa K."/>
        </authorList>
    </citation>
    <scope>NUCLEOTIDE SEQUENCE [LARGE SCALE GENOMIC DNA]</scope>
</reference>
<dbReference type="AlphaFoldDB" id="A0AAV4MRB4"/>